<dbReference type="SUPFAM" id="SSF101874">
    <property type="entry name" value="YceI-like"/>
    <property type="match status" value="1"/>
</dbReference>
<accession>A0ABV9NKI1</accession>
<dbReference type="PANTHER" id="PTHR34406:SF1">
    <property type="entry name" value="PROTEIN YCEI"/>
    <property type="match status" value="1"/>
</dbReference>
<evidence type="ECO:0000259" key="2">
    <source>
        <dbReference type="SMART" id="SM00867"/>
    </source>
</evidence>
<dbReference type="EMBL" id="JBHSGG010000022">
    <property type="protein sequence ID" value="MFC4728084.1"/>
    <property type="molecule type" value="Genomic_DNA"/>
</dbReference>
<gene>
    <name evidence="3" type="ORF">ACFO3Q_07880</name>
</gene>
<organism evidence="3 4">
    <name type="scientific">Coralloluteibacterium thermophilum</name>
    <dbReference type="NCBI Taxonomy" id="2707049"/>
    <lineage>
        <taxon>Bacteria</taxon>
        <taxon>Pseudomonadati</taxon>
        <taxon>Pseudomonadota</taxon>
        <taxon>Gammaproteobacteria</taxon>
        <taxon>Lysobacterales</taxon>
        <taxon>Lysobacteraceae</taxon>
        <taxon>Coralloluteibacterium</taxon>
    </lineage>
</organism>
<dbReference type="Proteomes" id="UP001595892">
    <property type="component" value="Unassembled WGS sequence"/>
</dbReference>
<dbReference type="InterPro" id="IPR036761">
    <property type="entry name" value="TTHA0802/YceI-like_sf"/>
</dbReference>
<feature type="signal peptide" evidence="1">
    <location>
        <begin position="1"/>
        <end position="21"/>
    </location>
</feature>
<protein>
    <submittedName>
        <fullName evidence="3">YceI family protein</fullName>
    </submittedName>
</protein>
<keyword evidence="4" id="KW-1185">Reference proteome</keyword>
<feature type="domain" description="Lipid/polyisoprenoid-binding YceI-like" evidence="2">
    <location>
        <begin position="23"/>
        <end position="182"/>
    </location>
</feature>
<evidence type="ECO:0000313" key="4">
    <source>
        <dbReference type="Proteomes" id="UP001595892"/>
    </source>
</evidence>
<dbReference type="InterPro" id="IPR007372">
    <property type="entry name" value="Lipid/polyisoprenoid-bd_YceI"/>
</dbReference>
<dbReference type="Pfam" id="PF04264">
    <property type="entry name" value="YceI"/>
    <property type="match status" value="1"/>
</dbReference>
<dbReference type="PANTHER" id="PTHR34406">
    <property type="entry name" value="PROTEIN YCEI"/>
    <property type="match status" value="1"/>
</dbReference>
<keyword evidence="1" id="KW-0732">Signal</keyword>
<evidence type="ECO:0000313" key="3">
    <source>
        <dbReference type="EMBL" id="MFC4728084.1"/>
    </source>
</evidence>
<dbReference type="Gene3D" id="2.40.128.110">
    <property type="entry name" value="Lipid/polyisoprenoid-binding, YceI-like"/>
    <property type="match status" value="1"/>
</dbReference>
<dbReference type="SMART" id="SM00867">
    <property type="entry name" value="YceI"/>
    <property type="match status" value="1"/>
</dbReference>
<name>A0ABV9NKI1_9GAMM</name>
<sequence length="185" mass="20005">MTHLPRLLAAALAVVALPALAGRYAPVPDESSLRFASSYEGETFEGRFARFDASIVFDPEDLDTARFDVSIPLSEAGTGNTDRDETLHGRDFFDVARFPIATFVAERFRPLGGDRYAADGMLSLRGSGAPVTLEFTWSGGDRPVLRGEATVNRLEFDVGGGDWGDTALIPDAVRVTTHLMLEPQG</sequence>
<reference evidence="4" key="1">
    <citation type="journal article" date="2019" name="Int. J. Syst. Evol. Microbiol.">
        <title>The Global Catalogue of Microorganisms (GCM) 10K type strain sequencing project: providing services to taxonomists for standard genome sequencing and annotation.</title>
        <authorList>
            <consortium name="The Broad Institute Genomics Platform"/>
            <consortium name="The Broad Institute Genome Sequencing Center for Infectious Disease"/>
            <person name="Wu L."/>
            <person name="Ma J."/>
        </authorList>
    </citation>
    <scope>NUCLEOTIDE SEQUENCE [LARGE SCALE GENOMIC DNA]</scope>
    <source>
        <strain evidence="4">CGMCC 1.13574</strain>
    </source>
</reference>
<dbReference type="RefSeq" id="WP_377004107.1">
    <property type="nucleotide sequence ID" value="NZ_JBHSGG010000022.1"/>
</dbReference>
<proteinExistence type="predicted"/>
<feature type="chain" id="PRO_5047264440" evidence="1">
    <location>
        <begin position="22"/>
        <end position="185"/>
    </location>
</feature>
<evidence type="ECO:0000256" key="1">
    <source>
        <dbReference type="SAM" id="SignalP"/>
    </source>
</evidence>
<comment type="caution">
    <text evidence="3">The sequence shown here is derived from an EMBL/GenBank/DDBJ whole genome shotgun (WGS) entry which is preliminary data.</text>
</comment>